<dbReference type="Gene3D" id="3.60.21.10">
    <property type="match status" value="1"/>
</dbReference>
<evidence type="ECO:0000313" key="12">
    <source>
        <dbReference type="Proteomes" id="UP000014680"/>
    </source>
</evidence>
<evidence type="ECO:0000256" key="5">
    <source>
        <dbReference type="ARBA" id="ARBA00022912"/>
    </source>
</evidence>
<evidence type="ECO:0000256" key="4">
    <source>
        <dbReference type="ARBA" id="ARBA00022801"/>
    </source>
</evidence>
<dbReference type="OrthoDB" id="28354at2759"/>
<feature type="region of interest" description="Disordered" evidence="9">
    <location>
        <begin position="298"/>
        <end position="331"/>
    </location>
</feature>
<evidence type="ECO:0000256" key="6">
    <source>
        <dbReference type="ARBA" id="ARBA00023211"/>
    </source>
</evidence>
<sequence>MSVKYNNAQIIFLRTLIKNFIKRLIDSFLCQHIRTLLLSTTTHLFLHGPIVVVGDIHGQLNDLLRIFIEEGLPPATTYLFLGDYVDRGKYGVEVLVLLYALKIQHPDNIFLLRGDHECAQINRYYGFQNECLLKYGDLLVWNAFVSTFNVFPFTASVNNKIFCVHGGLSPYLKEFSQLQRISRPTDIPWSGLLCDLVWSDYSPKVNGFELNTKRGISVVFGKKALMGFLEKNGFEMLVRGHCFVDGFTVKMPCVSVFSASFYQGKFLNTGAVLKISGLNCLSFTLFCDPSYRNITKIKKNKNQGEKDGKSTPYPSSGYGEIDEGLSPLGNL</sequence>
<evidence type="ECO:0000256" key="3">
    <source>
        <dbReference type="ARBA" id="ARBA00022723"/>
    </source>
</evidence>
<name>A0A0A1TU35_ENTIV</name>
<gene>
    <name evidence="11" type="ORF">EIN_374250</name>
</gene>
<evidence type="ECO:0000256" key="8">
    <source>
        <dbReference type="ARBA" id="ARBA00048336"/>
    </source>
</evidence>
<dbReference type="Pfam" id="PF00149">
    <property type="entry name" value="Metallophos"/>
    <property type="match status" value="1"/>
</dbReference>
<dbReference type="InterPro" id="IPR029052">
    <property type="entry name" value="Metallo-depent_PP-like"/>
</dbReference>
<dbReference type="EMBL" id="KB207268">
    <property type="protein sequence ID" value="ELP83410.1"/>
    <property type="molecule type" value="Genomic_DNA"/>
</dbReference>
<dbReference type="GO" id="GO:0004722">
    <property type="term" value="F:protein serine/threonine phosphatase activity"/>
    <property type="evidence" value="ECO:0007669"/>
    <property type="project" value="UniProtKB-EC"/>
</dbReference>
<dbReference type="VEuPathDB" id="AmoebaDB:EIN_374250"/>
<keyword evidence="6" id="KW-0464">Manganese</keyword>
<dbReference type="GO" id="GO:0005737">
    <property type="term" value="C:cytoplasm"/>
    <property type="evidence" value="ECO:0007669"/>
    <property type="project" value="TreeGrafter"/>
</dbReference>
<dbReference type="EC" id="3.1.3.16" evidence="2"/>
<evidence type="ECO:0000256" key="7">
    <source>
        <dbReference type="ARBA" id="ARBA00047761"/>
    </source>
</evidence>
<dbReference type="GO" id="GO:0046872">
    <property type="term" value="F:metal ion binding"/>
    <property type="evidence" value="ECO:0007669"/>
    <property type="project" value="UniProtKB-KW"/>
</dbReference>
<dbReference type="RefSeq" id="XP_004182756.1">
    <property type="nucleotide sequence ID" value="XM_004182708.1"/>
</dbReference>
<keyword evidence="12" id="KW-1185">Reference proteome</keyword>
<dbReference type="InterPro" id="IPR006186">
    <property type="entry name" value="Ser/Thr-sp_prot-phosphatase"/>
</dbReference>
<keyword evidence="3" id="KW-0479">Metal-binding</keyword>
<dbReference type="InterPro" id="IPR050341">
    <property type="entry name" value="PP1_catalytic_subunit"/>
</dbReference>
<feature type="domain" description="Serine/threonine specific protein phosphatases" evidence="10">
    <location>
        <begin position="20"/>
        <end position="289"/>
    </location>
</feature>
<keyword evidence="5" id="KW-0904">Protein phosphatase</keyword>
<dbReference type="InterPro" id="IPR004843">
    <property type="entry name" value="Calcineurin-like_PHP"/>
</dbReference>
<dbReference type="PANTHER" id="PTHR11668:SF300">
    <property type="entry name" value="SERINE_THREONINE-PROTEIN PHOSPHATASE"/>
    <property type="match status" value="1"/>
</dbReference>
<organism evidence="11 12">
    <name type="scientific">Entamoeba invadens IP1</name>
    <dbReference type="NCBI Taxonomy" id="370355"/>
    <lineage>
        <taxon>Eukaryota</taxon>
        <taxon>Amoebozoa</taxon>
        <taxon>Evosea</taxon>
        <taxon>Archamoebae</taxon>
        <taxon>Mastigamoebida</taxon>
        <taxon>Entamoebidae</taxon>
        <taxon>Entamoeba</taxon>
    </lineage>
</organism>
<keyword evidence="4 11" id="KW-0378">Hydrolase</keyword>
<comment type="catalytic activity">
    <reaction evidence="8">
        <text>O-phospho-L-threonyl-[protein] + H2O = L-threonyl-[protein] + phosphate</text>
        <dbReference type="Rhea" id="RHEA:47004"/>
        <dbReference type="Rhea" id="RHEA-COMP:11060"/>
        <dbReference type="Rhea" id="RHEA-COMP:11605"/>
        <dbReference type="ChEBI" id="CHEBI:15377"/>
        <dbReference type="ChEBI" id="CHEBI:30013"/>
        <dbReference type="ChEBI" id="CHEBI:43474"/>
        <dbReference type="ChEBI" id="CHEBI:61977"/>
        <dbReference type="EC" id="3.1.3.16"/>
    </reaction>
</comment>
<protein>
    <recommendedName>
        <fullName evidence="2">protein-serine/threonine phosphatase</fullName>
        <ecNumber evidence="2">3.1.3.16</ecNumber>
    </recommendedName>
</protein>
<dbReference type="PANTHER" id="PTHR11668">
    <property type="entry name" value="SERINE/THREONINE PROTEIN PHOSPHATASE"/>
    <property type="match status" value="1"/>
</dbReference>
<evidence type="ECO:0000259" key="10">
    <source>
        <dbReference type="SMART" id="SM00156"/>
    </source>
</evidence>
<dbReference type="SMART" id="SM00156">
    <property type="entry name" value="PP2Ac"/>
    <property type="match status" value="1"/>
</dbReference>
<comment type="catalytic activity">
    <reaction evidence="7">
        <text>O-phospho-L-seryl-[protein] + H2O = L-seryl-[protein] + phosphate</text>
        <dbReference type="Rhea" id="RHEA:20629"/>
        <dbReference type="Rhea" id="RHEA-COMP:9863"/>
        <dbReference type="Rhea" id="RHEA-COMP:11604"/>
        <dbReference type="ChEBI" id="CHEBI:15377"/>
        <dbReference type="ChEBI" id="CHEBI:29999"/>
        <dbReference type="ChEBI" id="CHEBI:43474"/>
        <dbReference type="ChEBI" id="CHEBI:83421"/>
        <dbReference type="EC" id="3.1.3.16"/>
    </reaction>
</comment>
<evidence type="ECO:0000256" key="2">
    <source>
        <dbReference type="ARBA" id="ARBA00013081"/>
    </source>
</evidence>
<dbReference type="GO" id="GO:0005634">
    <property type="term" value="C:nucleus"/>
    <property type="evidence" value="ECO:0007669"/>
    <property type="project" value="TreeGrafter"/>
</dbReference>
<dbReference type="Proteomes" id="UP000014680">
    <property type="component" value="Unassembled WGS sequence"/>
</dbReference>
<evidence type="ECO:0000313" key="11">
    <source>
        <dbReference type="EMBL" id="ELP83410.1"/>
    </source>
</evidence>
<accession>A0A0A1TU35</accession>
<dbReference type="PRINTS" id="PR00114">
    <property type="entry name" value="STPHPHTASE"/>
</dbReference>
<reference evidence="11 12" key="1">
    <citation type="submission" date="2012-10" db="EMBL/GenBank/DDBJ databases">
        <authorList>
            <person name="Zafar N."/>
            <person name="Inman J."/>
            <person name="Hall N."/>
            <person name="Lorenzi H."/>
            <person name="Caler E."/>
        </authorList>
    </citation>
    <scope>NUCLEOTIDE SEQUENCE [LARGE SCALE GENOMIC DNA]</scope>
    <source>
        <strain evidence="11 12">IP1</strain>
    </source>
</reference>
<dbReference type="GeneID" id="14882363"/>
<dbReference type="OMA" id="MENRSEK"/>
<evidence type="ECO:0000256" key="1">
    <source>
        <dbReference type="ARBA" id="ARBA00001936"/>
    </source>
</evidence>
<evidence type="ECO:0000256" key="9">
    <source>
        <dbReference type="SAM" id="MobiDB-lite"/>
    </source>
</evidence>
<dbReference type="AlphaFoldDB" id="A0A0A1TU35"/>
<dbReference type="SUPFAM" id="SSF56300">
    <property type="entry name" value="Metallo-dependent phosphatases"/>
    <property type="match status" value="1"/>
</dbReference>
<dbReference type="KEGG" id="eiv:EIN_374250"/>
<comment type="cofactor">
    <cofactor evidence="1">
        <name>Mn(2+)</name>
        <dbReference type="ChEBI" id="CHEBI:29035"/>
    </cofactor>
</comment>
<proteinExistence type="predicted"/>